<dbReference type="EMBL" id="JYON01000002">
    <property type="protein sequence ID" value="KJH73162.1"/>
    <property type="molecule type" value="Genomic_DNA"/>
</dbReference>
<evidence type="ECO:0000313" key="3">
    <source>
        <dbReference type="Proteomes" id="UP000032452"/>
    </source>
</evidence>
<reference evidence="2 3" key="1">
    <citation type="submission" date="2015-02" db="EMBL/GenBank/DDBJ databases">
        <title>Draft genome of a novel marine cyanobacterium (Chroococcales) isolated from South Atlantic Ocean.</title>
        <authorList>
            <person name="Rigonato J."/>
            <person name="Alvarenga D.O."/>
            <person name="Branco L.H."/>
            <person name="Varani A.M."/>
            <person name="Brandini F.P."/>
            <person name="Fiore M.F."/>
        </authorList>
    </citation>
    <scope>NUCLEOTIDE SEQUENCE [LARGE SCALE GENOMIC DNA]</scope>
    <source>
        <strain evidence="2 3">CENA595</strain>
    </source>
</reference>
<gene>
    <name evidence="2" type="ORF">UH38_03680</name>
</gene>
<dbReference type="Pfam" id="PF20254">
    <property type="entry name" value="DMFA2_C"/>
    <property type="match status" value="1"/>
</dbReference>
<name>A0A0D8ZXN2_9CYAN</name>
<sequence>MTGLIDSNEVLIAQAQIEQTLFTTQVPQISDKTDNVPYELGMKFQSTKAGQINAIRYWKAPSETGTHVGRIWSSTGSLLASVTFTSETASGWQQQVLSTPLNIQANTIYVVSVNVNRYYPLTQNGLTSSIVNGDLSSVADTRNGVYNTSAGSFPSSSWQNANYFRDVAFVASNNPPPPSPTGNQTIFTTQVPQISNGTDGVPYELGMKFRSVRAGQITAIRYWKAPSDTGAHVGKIWSSTGSLLASVTFANETASGWQQQVLSTPLNIQANTTYVVSVNISSHYVTTSSGLAASIANGDLSSVADGSNGVYGNVGSLPTNSWQNSNYFRDVVFAAGNFATLTKVSGDNQTGTAGAALANPFVVQVRDGAGNPQSGVTVNFAVTNGGGTVTPASAVTNASGQASTTLTLGTTANVANTVDATASSIGSVTFTARGTVANPNPIYLENQNTGTTNWKLVNRANGEIAGYASATSVNKGGTLDIKVSLGQAGQFTVDVYRLGYYSGTGGRLMASSGPLSGRTQPAATLAPNTRLVECNWSTSYVVQVSTNWTSGLYVAKLTDQATGKVAHVWFVVRDDSSTANILFQSSVSTVLAYSNWGGYSLYGFNSVGGQRAFKVSYDRPFSQASSQQSYEADTPLRWEYNMIRWLESQGYDVTYTDNMQVHANGQLLLNHKVFLSVGHDEYWSKEMRDNVEAARSARVNLGLFSANSCYWRVRFENSTSASGQVKPNRVMACYKQDWSLDPVAQQQGPSAATNKFRSTQNQRPENALFGVMYGSDTSNIYGGYNYVVTNSTDPYYANTGLKNGDQLSLLVGYEWDFIVNNGSTPAGLVTLSQSTVQPASVLPTFDEPAGEKGLPANQDFTKSHSVRYTASSGAKVFASGTIQWAWGLDSDDVIPARADTRVKQITVNILADMGARPQSPDANIIVP</sequence>
<evidence type="ECO:0000259" key="1">
    <source>
        <dbReference type="PROSITE" id="PS51127"/>
    </source>
</evidence>
<dbReference type="STRING" id="1618023.UH38_03680"/>
<proteinExistence type="predicted"/>
<dbReference type="InterPro" id="IPR003344">
    <property type="entry name" value="Big_1_dom"/>
</dbReference>
<dbReference type="InterPro" id="IPR008964">
    <property type="entry name" value="Invasin/intimin_cell_adhesion"/>
</dbReference>
<comment type="caution">
    <text evidence="2">The sequence shown here is derived from an EMBL/GenBank/DDBJ whole genome shotgun (WGS) entry which is preliminary data.</text>
</comment>
<dbReference type="InterPro" id="IPR046540">
    <property type="entry name" value="DMFA2_C"/>
</dbReference>
<evidence type="ECO:0000313" key="2">
    <source>
        <dbReference type="EMBL" id="KJH73162.1"/>
    </source>
</evidence>
<dbReference type="RefSeq" id="WP_045053261.1">
    <property type="nucleotide sequence ID" value="NZ_CAWMDP010000059.1"/>
</dbReference>
<dbReference type="OrthoDB" id="505641at2"/>
<dbReference type="InterPro" id="IPR025141">
    <property type="entry name" value="DUF4082"/>
</dbReference>
<keyword evidence="3" id="KW-1185">Reference proteome</keyword>
<dbReference type="AlphaFoldDB" id="A0A0D8ZXN2"/>
<dbReference type="Proteomes" id="UP000032452">
    <property type="component" value="Unassembled WGS sequence"/>
</dbReference>
<dbReference type="PATRIC" id="fig|1618023.3.peg.5224"/>
<dbReference type="PROSITE" id="PS51127">
    <property type="entry name" value="BIG1"/>
    <property type="match status" value="1"/>
</dbReference>
<protein>
    <submittedName>
        <fullName evidence="2">Ig domain-containing protein group 1 domain-containing protein</fullName>
    </submittedName>
</protein>
<organism evidence="2 3">
    <name type="scientific">Aliterella atlantica CENA595</name>
    <dbReference type="NCBI Taxonomy" id="1618023"/>
    <lineage>
        <taxon>Bacteria</taxon>
        <taxon>Bacillati</taxon>
        <taxon>Cyanobacteriota</taxon>
        <taxon>Cyanophyceae</taxon>
        <taxon>Chroococcidiopsidales</taxon>
        <taxon>Aliterellaceae</taxon>
        <taxon>Aliterella</taxon>
    </lineage>
</organism>
<dbReference type="Gene3D" id="2.60.40.1120">
    <property type="entry name" value="Carboxypeptidase-like, regulatory domain"/>
    <property type="match status" value="1"/>
</dbReference>
<accession>A0A0D8ZXN2</accession>
<feature type="domain" description="Big-1" evidence="1">
    <location>
        <begin position="339"/>
        <end position="431"/>
    </location>
</feature>
<dbReference type="Pfam" id="PF13313">
    <property type="entry name" value="DUF4082"/>
    <property type="match status" value="2"/>
</dbReference>
<dbReference type="SUPFAM" id="SSF49373">
    <property type="entry name" value="Invasin/intimin cell-adhesion fragments"/>
    <property type="match status" value="1"/>
</dbReference>